<dbReference type="Gene3D" id="6.20.20.10">
    <property type="match status" value="1"/>
</dbReference>
<reference evidence="3" key="1">
    <citation type="submission" date="2015-10" db="EMBL/GenBank/DDBJ databases">
        <authorList>
            <person name="Devillers H."/>
        </authorList>
    </citation>
    <scope>NUCLEOTIDE SEQUENCE [LARGE SCALE GENOMIC DNA]</scope>
</reference>
<dbReference type="GO" id="GO:0005737">
    <property type="term" value="C:cytoplasm"/>
    <property type="evidence" value="ECO:0007669"/>
    <property type="project" value="TreeGrafter"/>
</dbReference>
<proteinExistence type="predicted"/>
<name>A0A0P1KRH5_9SACH</name>
<feature type="region of interest" description="Disordered" evidence="1">
    <location>
        <begin position="1"/>
        <end position="99"/>
    </location>
</feature>
<organism evidence="2 3">
    <name type="scientific">Lachancea quebecensis</name>
    <dbReference type="NCBI Taxonomy" id="1654605"/>
    <lineage>
        <taxon>Eukaryota</taxon>
        <taxon>Fungi</taxon>
        <taxon>Dikarya</taxon>
        <taxon>Ascomycota</taxon>
        <taxon>Saccharomycotina</taxon>
        <taxon>Saccharomycetes</taxon>
        <taxon>Saccharomycetales</taxon>
        <taxon>Saccharomycetaceae</taxon>
        <taxon>Lachancea</taxon>
    </lineage>
</organism>
<dbReference type="OrthoDB" id="2405700at2759"/>
<dbReference type="Proteomes" id="UP000236544">
    <property type="component" value="Unassembled WGS sequence"/>
</dbReference>
<dbReference type="EMBL" id="LN890537">
    <property type="protein sequence ID" value="CUS22481.1"/>
    <property type="molecule type" value="Genomic_DNA"/>
</dbReference>
<evidence type="ECO:0000313" key="2">
    <source>
        <dbReference type="EMBL" id="CUS22481.1"/>
    </source>
</evidence>
<dbReference type="AlphaFoldDB" id="A0A0P1KRH5"/>
<accession>A0A0P1KRH5</accession>
<protein>
    <submittedName>
        <fullName evidence="2">LAQU0S05e06370g1_1</fullName>
    </submittedName>
</protein>
<feature type="compositionally biased region" description="Low complexity" evidence="1">
    <location>
        <begin position="68"/>
        <end position="80"/>
    </location>
</feature>
<dbReference type="PANTHER" id="PTHR28031:SF1">
    <property type="entry name" value="PROLINE-RICH PROTEIN HUA1"/>
    <property type="match status" value="1"/>
</dbReference>
<evidence type="ECO:0000256" key="1">
    <source>
        <dbReference type="SAM" id="MobiDB-lite"/>
    </source>
</evidence>
<feature type="compositionally biased region" description="Polar residues" evidence="1">
    <location>
        <begin position="81"/>
        <end position="95"/>
    </location>
</feature>
<sequence>MVHNEEAPPPSYDEAIKDSAPSLGLEERPPAMPARPSANAQRPPVRPPARPARPVGNSGTSRPSAYGASSPRPSTASSSTFQSLGSSPYATSAASQGAKPSLPWTYPRGYYCTKCGNTGYKIKNGHSCKRCWRKFAHSSPNQNVQVTYGGYAPSYVPYGSAPIFGATPMAMGMSPVSPVPTPGSAPLVLRPGDPRIGGVTCGECRGSGRVRFLLDKEICPLCHGVGRVL</sequence>
<dbReference type="PANTHER" id="PTHR28031">
    <property type="entry name" value="PROLINE-RICH PROTEIN HUA1"/>
    <property type="match status" value="1"/>
</dbReference>
<gene>
    <name evidence="2" type="ORF">LAQU0_S05e06370g</name>
</gene>
<dbReference type="InterPro" id="IPR038910">
    <property type="entry name" value="Hua1-like"/>
</dbReference>
<evidence type="ECO:0000313" key="3">
    <source>
        <dbReference type="Proteomes" id="UP000236544"/>
    </source>
</evidence>
<keyword evidence="3" id="KW-1185">Reference proteome</keyword>